<proteinExistence type="predicted"/>
<keyword evidence="6" id="KW-1185">Reference proteome</keyword>
<dbReference type="SUPFAM" id="SSF53822">
    <property type="entry name" value="Periplasmic binding protein-like I"/>
    <property type="match status" value="1"/>
</dbReference>
<dbReference type="SMART" id="SM00354">
    <property type="entry name" value="HTH_LACI"/>
    <property type="match status" value="1"/>
</dbReference>
<dbReference type="EMBL" id="JACIBX010000009">
    <property type="protein sequence ID" value="MBB3712825.1"/>
    <property type="molecule type" value="Genomic_DNA"/>
</dbReference>
<keyword evidence="2" id="KW-0238">DNA-binding</keyword>
<dbReference type="CDD" id="cd20010">
    <property type="entry name" value="PBP1_AglR-like"/>
    <property type="match status" value="1"/>
</dbReference>
<reference evidence="5 6" key="1">
    <citation type="submission" date="2020-08" db="EMBL/GenBank/DDBJ databases">
        <title>Genomic Encyclopedia of Type Strains, Phase III (KMG-III): the genomes of soil and plant-associated and newly described type strains.</title>
        <authorList>
            <person name="Whitman W."/>
        </authorList>
    </citation>
    <scope>NUCLEOTIDE SEQUENCE [LARGE SCALE GENOMIC DNA]</scope>
    <source>
        <strain evidence="5 6">CECT 8572</strain>
    </source>
</reference>
<dbReference type="Gene3D" id="3.40.50.2300">
    <property type="match status" value="2"/>
</dbReference>
<sequence>MSATLKDIAASTGLSVTQVSRALNDHADVSAETKIRVRKAAKALNYSPNLSARKLASGRSHIVGLVLPPLDRTPRDSLFVEMVRGLSGAFSRRGRLFVLHAAEEGEDVVAVHRRLIDGGSLDGFVLIEPERDDRRVTYLQGRGVPLVMHGRGSDAPDYPYYDIDNLAVGRTLTEMLLRAGHRKIGFINGLAEMCYADHRRLGWERALEAAGLPADPALHEHGQMTESHGALATLRMMSSDGPRPSALIAGNMLIAKGIHNALAMLGLRVPHDVSVVAHDDALPGEDLLALPPCSGTRSALSLSWEPLAQGLIGAIEGQPLADLQRLGDFEVIEAGSVSSPLVE</sequence>
<comment type="caution">
    <text evidence="5">The sequence shown here is derived from an EMBL/GenBank/DDBJ whole genome shotgun (WGS) entry which is preliminary data.</text>
</comment>
<dbReference type="Proteomes" id="UP000576152">
    <property type="component" value="Unassembled WGS sequence"/>
</dbReference>
<dbReference type="InterPro" id="IPR000843">
    <property type="entry name" value="HTH_LacI"/>
</dbReference>
<evidence type="ECO:0000256" key="3">
    <source>
        <dbReference type="ARBA" id="ARBA00023163"/>
    </source>
</evidence>
<dbReference type="InterPro" id="IPR010982">
    <property type="entry name" value="Lambda_DNA-bd_dom_sf"/>
</dbReference>
<evidence type="ECO:0000313" key="6">
    <source>
        <dbReference type="Proteomes" id="UP000576152"/>
    </source>
</evidence>
<dbReference type="PANTHER" id="PTHR30146:SF109">
    <property type="entry name" value="HTH-TYPE TRANSCRIPTIONAL REGULATOR GALS"/>
    <property type="match status" value="1"/>
</dbReference>
<name>A0ABR6HQK2_9RHOB</name>
<dbReference type="RefSeq" id="WP_183473820.1">
    <property type="nucleotide sequence ID" value="NZ_JACIBX010000009.1"/>
</dbReference>
<dbReference type="CDD" id="cd01392">
    <property type="entry name" value="HTH_LacI"/>
    <property type="match status" value="1"/>
</dbReference>
<dbReference type="PROSITE" id="PS50932">
    <property type="entry name" value="HTH_LACI_2"/>
    <property type="match status" value="1"/>
</dbReference>
<dbReference type="Gene3D" id="1.10.260.40">
    <property type="entry name" value="lambda repressor-like DNA-binding domains"/>
    <property type="match status" value="1"/>
</dbReference>
<accession>A0ABR6HQK2</accession>
<dbReference type="Pfam" id="PF00532">
    <property type="entry name" value="Peripla_BP_1"/>
    <property type="match status" value="1"/>
</dbReference>
<evidence type="ECO:0000256" key="2">
    <source>
        <dbReference type="ARBA" id="ARBA00023125"/>
    </source>
</evidence>
<protein>
    <submittedName>
        <fullName evidence="5">LacI family transcriptional regulator</fullName>
    </submittedName>
</protein>
<dbReference type="InterPro" id="IPR001761">
    <property type="entry name" value="Peripla_BP/Lac1_sug-bd_dom"/>
</dbReference>
<evidence type="ECO:0000313" key="5">
    <source>
        <dbReference type="EMBL" id="MBB3712825.1"/>
    </source>
</evidence>
<gene>
    <name evidence="5" type="ORF">FHS00_002423</name>
</gene>
<organism evidence="5 6">
    <name type="scientific">Limimaricola variabilis</name>
    <dbReference type="NCBI Taxonomy" id="1492771"/>
    <lineage>
        <taxon>Bacteria</taxon>
        <taxon>Pseudomonadati</taxon>
        <taxon>Pseudomonadota</taxon>
        <taxon>Alphaproteobacteria</taxon>
        <taxon>Rhodobacterales</taxon>
        <taxon>Paracoccaceae</taxon>
        <taxon>Limimaricola</taxon>
    </lineage>
</organism>
<dbReference type="Pfam" id="PF00356">
    <property type="entry name" value="LacI"/>
    <property type="match status" value="1"/>
</dbReference>
<dbReference type="PANTHER" id="PTHR30146">
    <property type="entry name" value="LACI-RELATED TRANSCRIPTIONAL REPRESSOR"/>
    <property type="match status" value="1"/>
</dbReference>
<evidence type="ECO:0000259" key="4">
    <source>
        <dbReference type="PROSITE" id="PS50932"/>
    </source>
</evidence>
<keyword evidence="3" id="KW-0804">Transcription</keyword>
<keyword evidence="1" id="KW-0805">Transcription regulation</keyword>
<evidence type="ECO:0000256" key="1">
    <source>
        <dbReference type="ARBA" id="ARBA00023015"/>
    </source>
</evidence>
<dbReference type="InterPro" id="IPR028082">
    <property type="entry name" value="Peripla_BP_I"/>
</dbReference>
<feature type="domain" description="HTH lacI-type" evidence="4">
    <location>
        <begin position="3"/>
        <end position="57"/>
    </location>
</feature>
<dbReference type="SUPFAM" id="SSF47413">
    <property type="entry name" value="lambda repressor-like DNA-binding domains"/>
    <property type="match status" value="1"/>
</dbReference>